<dbReference type="Proteomes" id="UP001166286">
    <property type="component" value="Unassembled WGS sequence"/>
</dbReference>
<protein>
    <submittedName>
        <fullName evidence="2">Uncharacterized protein</fullName>
    </submittedName>
</protein>
<proteinExistence type="predicted"/>
<name>A0AA39R1V2_9LECA</name>
<keyword evidence="3" id="KW-1185">Reference proteome</keyword>
<comment type="caution">
    <text evidence="2">The sequence shown here is derived from an EMBL/GenBank/DDBJ whole genome shotgun (WGS) entry which is preliminary data.</text>
</comment>
<organism evidence="2 3">
    <name type="scientific">Cladonia borealis</name>
    <dbReference type="NCBI Taxonomy" id="184061"/>
    <lineage>
        <taxon>Eukaryota</taxon>
        <taxon>Fungi</taxon>
        <taxon>Dikarya</taxon>
        <taxon>Ascomycota</taxon>
        <taxon>Pezizomycotina</taxon>
        <taxon>Lecanoromycetes</taxon>
        <taxon>OSLEUM clade</taxon>
        <taxon>Lecanoromycetidae</taxon>
        <taxon>Lecanorales</taxon>
        <taxon>Lecanorineae</taxon>
        <taxon>Cladoniaceae</taxon>
        <taxon>Cladonia</taxon>
    </lineage>
</organism>
<reference evidence="2" key="1">
    <citation type="submission" date="2023-03" db="EMBL/GenBank/DDBJ databases">
        <title>Complete genome of Cladonia borealis.</title>
        <authorList>
            <person name="Park H."/>
        </authorList>
    </citation>
    <scope>NUCLEOTIDE SEQUENCE</scope>
    <source>
        <strain evidence="2">ANT050790</strain>
    </source>
</reference>
<sequence>MKTTMGLGWKTLVSKIHPPLPMTPQESQRLLALLNTSFKQQFDQHRPSNLEEHAGLHLQSILTNPLFSASPRSSHEATALSIPSGRSDKSTGLVRDFVKRPMDILKERISAGTATFQTAKTCLQAEARNCLASSAATVGDAMRASNAGSIILDWLWASRAETLGTLLEQSQFFRLLLGFLVAEKRHDRVWSWLQILQSDLDIGHRPHSRISVRRTYNRLLLTFIKSEVSLGDGIDAATAIFVRAIYEALPKQEGVGTSSAWYLTRKFMRFHKPAPLNHTTIRAFMEAAGTSHKPNTLMSVCHWVYLAETQDLTVALRYLESLQSGKPSHDRKLNVSLMALEAARSLFKEGESEVLRDVEARRENLRRKVGGFFPKTSLPARKTTYGRGDTYRRGEQPTFVG</sequence>
<gene>
    <name evidence="2" type="ORF">JMJ35_004251</name>
</gene>
<dbReference type="AlphaFoldDB" id="A0AA39R1V2"/>
<feature type="region of interest" description="Disordered" evidence="1">
    <location>
        <begin position="381"/>
        <end position="401"/>
    </location>
</feature>
<evidence type="ECO:0000256" key="1">
    <source>
        <dbReference type="SAM" id="MobiDB-lite"/>
    </source>
</evidence>
<evidence type="ECO:0000313" key="2">
    <source>
        <dbReference type="EMBL" id="KAK0513265.1"/>
    </source>
</evidence>
<accession>A0AA39R1V2</accession>
<evidence type="ECO:0000313" key="3">
    <source>
        <dbReference type="Proteomes" id="UP001166286"/>
    </source>
</evidence>
<dbReference type="EMBL" id="JAFEKC020000008">
    <property type="protein sequence ID" value="KAK0513265.1"/>
    <property type="molecule type" value="Genomic_DNA"/>
</dbReference>